<evidence type="ECO:0000313" key="2">
    <source>
        <dbReference type="EMBL" id="MCY1081957.1"/>
    </source>
</evidence>
<name>A0ABT4AJU3_9BACT</name>
<proteinExistence type="predicted"/>
<comment type="caution">
    <text evidence="2">The sequence shown here is derived from an EMBL/GenBank/DDBJ whole genome shotgun (WGS) entry which is preliminary data.</text>
</comment>
<dbReference type="EMBL" id="JAPNKA010000001">
    <property type="protein sequence ID" value="MCY1081957.1"/>
    <property type="molecule type" value="Genomic_DNA"/>
</dbReference>
<protein>
    <submittedName>
        <fullName evidence="2">Uncharacterized protein</fullName>
    </submittedName>
</protein>
<evidence type="ECO:0000256" key="1">
    <source>
        <dbReference type="SAM" id="SignalP"/>
    </source>
</evidence>
<dbReference type="RefSeq" id="WP_267540536.1">
    <property type="nucleotide sequence ID" value="NZ_JAPNKA010000001.1"/>
</dbReference>
<accession>A0ABT4AJU3</accession>
<evidence type="ECO:0000313" key="3">
    <source>
        <dbReference type="Proteomes" id="UP001207654"/>
    </source>
</evidence>
<gene>
    <name evidence="2" type="ORF">OV287_46660</name>
</gene>
<sequence length="185" mass="20085">MKAFRYIAGILFSLTLFFGADASAQSCTSLVQSQFTWMQQGGGYYVNVTGVTLKPATGSVGPVASSFTGYLDVVVPQSWYYNPSTGVFTRVPARLTSPANSGRQVFNDRSYLSTQGGVSRWQNYSAFAQDNIQLELDDTGKATVILNSWSNTRVVINSPTCTGNVLTGYSGSVLHAFTFEQFYLG</sequence>
<organism evidence="2 3">
    <name type="scientific">Archangium lansingense</name>
    <dbReference type="NCBI Taxonomy" id="2995310"/>
    <lineage>
        <taxon>Bacteria</taxon>
        <taxon>Pseudomonadati</taxon>
        <taxon>Myxococcota</taxon>
        <taxon>Myxococcia</taxon>
        <taxon>Myxococcales</taxon>
        <taxon>Cystobacterineae</taxon>
        <taxon>Archangiaceae</taxon>
        <taxon>Archangium</taxon>
    </lineage>
</organism>
<feature type="signal peptide" evidence="1">
    <location>
        <begin position="1"/>
        <end position="22"/>
    </location>
</feature>
<reference evidence="2 3" key="1">
    <citation type="submission" date="2022-11" db="EMBL/GenBank/DDBJ databases">
        <title>Minimal conservation of predation-associated metabolite biosynthetic gene clusters underscores biosynthetic potential of Myxococcota including descriptions for ten novel species: Archangium lansinium sp. nov., Myxococcus landrumus sp. nov., Nannocystis bai.</title>
        <authorList>
            <person name="Ahearne A."/>
            <person name="Stevens C."/>
            <person name="Phillips K."/>
        </authorList>
    </citation>
    <scope>NUCLEOTIDE SEQUENCE [LARGE SCALE GENOMIC DNA]</scope>
    <source>
        <strain evidence="2 3">MIWBW</strain>
    </source>
</reference>
<keyword evidence="3" id="KW-1185">Reference proteome</keyword>
<keyword evidence="1" id="KW-0732">Signal</keyword>
<dbReference type="Proteomes" id="UP001207654">
    <property type="component" value="Unassembled WGS sequence"/>
</dbReference>
<feature type="chain" id="PRO_5046114532" evidence="1">
    <location>
        <begin position="23"/>
        <end position="185"/>
    </location>
</feature>